<sequence length="114" mass="13086">CELKRLTQDFALVAIFNSGVSLPLCIIRFLSSNQTIISEQLLALRSWHSNILCSFYFTESITEMQLLSSNYYLRENQPPDTVTPIVWLLGPTGKCMVLSSLRSVSREHYERQVQ</sequence>
<reference evidence="2" key="2">
    <citation type="submission" date="2023-05" db="EMBL/GenBank/DDBJ databases">
        <authorList>
            <person name="Fouks B."/>
        </authorList>
    </citation>
    <scope>NUCLEOTIDE SEQUENCE</scope>
    <source>
        <strain evidence="2">Stay&amp;Tobe</strain>
        <tissue evidence="2">Testes</tissue>
    </source>
</reference>
<keyword evidence="1" id="KW-1133">Transmembrane helix</keyword>
<evidence type="ECO:0000256" key="1">
    <source>
        <dbReference type="SAM" id="Phobius"/>
    </source>
</evidence>
<feature type="transmembrane region" description="Helical" evidence="1">
    <location>
        <begin position="12"/>
        <end position="30"/>
    </location>
</feature>
<keyword evidence="3" id="KW-1185">Reference proteome</keyword>
<protein>
    <submittedName>
        <fullName evidence="2">Uncharacterized protein</fullName>
    </submittedName>
</protein>
<dbReference type="Proteomes" id="UP001233999">
    <property type="component" value="Unassembled WGS sequence"/>
</dbReference>
<evidence type="ECO:0000313" key="2">
    <source>
        <dbReference type="EMBL" id="KAJ9579796.1"/>
    </source>
</evidence>
<accession>A0AAD7ZG66</accession>
<reference evidence="2" key="1">
    <citation type="journal article" date="2023" name="IScience">
        <title>Live-bearing cockroach genome reveals convergent evolutionary mechanisms linked to viviparity in insects and beyond.</title>
        <authorList>
            <person name="Fouks B."/>
            <person name="Harrison M.C."/>
            <person name="Mikhailova A.A."/>
            <person name="Marchal E."/>
            <person name="English S."/>
            <person name="Carruthers M."/>
            <person name="Jennings E.C."/>
            <person name="Chiamaka E.L."/>
            <person name="Frigard R.A."/>
            <person name="Pippel M."/>
            <person name="Attardo G.M."/>
            <person name="Benoit J.B."/>
            <person name="Bornberg-Bauer E."/>
            <person name="Tobe S.S."/>
        </authorList>
    </citation>
    <scope>NUCLEOTIDE SEQUENCE</scope>
    <source>
        <strain evidence="2">Stay&amp;Tobe</strain>
    </source>
</reference>
<evidence type="ECO:0000313" key="3">
    <source>
        <dbReference type="Proteomes" id="UP001233999"/>
    </source>
</evidence>
<organism evidence="2 3">
    <name type="scientific">Diploptera punctata</name>
    <name type="common">Pacific beetle cockroach</name>
    <dbReference type="NCBI Taxonomy" id="6984"/>
    <lineage>
        <taxon>Eukaryota</taxon>
        <taxon>Metazoa</taxon>
        <taxon>Ecdysozoa</taxon>
        <taxon>Arthropoda</taxon>
        <taxon>Hexapoda</taxon>
        <taxon>Insecta</taxon>
        <taxon>Pterygota</taxon>
        <taxon>Neoptera</taxon>
        <taxon>Polyneoptera</taxon>
        <taxon>Dictyoptera</taxon>
        <taxon>Blattodea</taxon>
        <taxon>Blaberoidea</taxon>
        <taxon>Blaberidae</taxon>
        <taxon>Diplopterinae</taxon>
        <taxon>Diploptera</taxon>
    </lineage>
</organism>
<feature type="non-terminal residue" evidence="2">
    <location>
        <position position="114"/>
    </location>
</feature>
<feature type="non-terminal residue" evidence="2">
    <location>
        <position position="1"/>
    </location>
</feature>
<dbReference type="AlphaFoldDB" id="A0AAD7ZG66"/>
<dbReference type="EMBL" id="JASPKZ010008376">
    <property type="protein sequence ID" value="KAJ9579796.1"/>
    <property type="molecule type" value="Genomic_DNA"/>
</dbReference>
<keyword evidence="1" id="KW-0812">Transmembrane</keyword>
<gene>
    <name evidence="2" type="ORF">L9F63_004542</name>
</gene>
<name>A0AAD7ZG66_DIPPU</name>
<proteinExistence type="predicted"/>
<comment type="caution">
    <text evidence="2">The sequence shown here is derived from an EMBL/GenBank/DDBJ whole genome shotgun (WGS) entry which is preliminary data.</text>
</comment>
<keyword evidence="1" id="KW-0472">Membrane</keyword>